<organism evidence="3 4">
    <name type="scientific">Geodermatophilus poikilotrophus</name>
    <dbReference type="NCBI Taxonomy" id="1333667"/>
    <lineage>
        <taxon>Bacteria</taxon>
        <taxon>Bacillati</taxon>
        <taxon>Actinomycetota</taxon>
        <taxon>Actinomycetes</taxon>
        <taxon>Geodermatophilales</taxon>
        <taxon>Geodermatophilaceae</taxon>
        <taxon>Geodermatophilus</taxon>
    </lineage>
</organism>
<evidence type="ECO:0000256" key="1">
    <source>
        <dbReference type="SAM" id="MobiDB-lite"/>
    </source>
</evidence>
<evidence type="ECO:0000313" key="3">
    <source>
        <dbReference type="EMBL" id="SET33326.1"/>
    </source>
</evidence>
<reference evidence="4" key="1">
    <citation type="submission" date="2016-10" db="EMBL/GenBank/DDBJ databases">
        <authorList>
            <person name="Varghese N."/>
            <person name="Submissions S."/>
        </authorList>
    </citation>
    <scope>NUCLEOTIDE SEQUENCE [LARGE SCALE GENOMIC DNA]</scope>
    <source>
        <strain evidence="4">DSM 44209</strain>
    </source>
</reference>
<dbReference type="SMART" id="SM00530">
    <property type="entry name" value="HTH_XRE"/>
    <property type="match status" value="1"/>
</dbReference>
<dbReference type="SUPFAM" id="SSF47413">
    <property type="entry name" value="lambda repressor-like DNA-binding domains"/>
    <property type="match status" value="1"/>
</dbReference>
<dbReference type="AlphaFoldDB" id="A0A1I0DMI3"/>
<gene>
    <name evidence="3" type="ORF">SAMN04488546_2007</name>
</gene>
<evidence type="ECO:0000313" key="4">
    <source>
        <dbReference type="Proteomes" id="UP000198507"/>
    </source>
</evidence>
<dbReference type="OrthoDB" id="4566956at2"/>
<dbReference type="RefSeq" id="WP_139206868.1">
    <property type="nucleotide sequence ID" value="NZ_FOIE01000004.1"/>
</dbReference>
<name>A0A1I0DMI3_9ACTN</name>
<accession>A0A1I0DMI3</accession>
<keyword evidence="4" id="KW-1185">Reference proteome</keyword>
<dbReference type="InterPro" id="IPR001387">
    <property type="entry name" value="Cro/C1-type_HTH"/>
</dbReference>
<dbReference type="Pfam" id="PF13560">
    <property type="entry name" value="HTH_31"/>
    <property type="match status" value="1"/>
</dbReference>
<dbReference type="CDD" id="cd22309">
    <property type="entry name" value="AgeI-like"/>
    <property type="match status" value="1"/>
</dbReference>
<feature type="domain" description="HTH cro/C1-type" evidence="2">
    <location>
        <begin position="8"/>
        <end position="62"/>
    </location>
</feature>
<dbReference type="Gene3D" id="1.10.260.40">
    <property type="entry name" value="lambda repressor-like DNA-binding domains"/>
    <property type="match status" value="1"/>
</dbReference>
<dbReference type="InterPro" id="IPR010982">
    <property type="entry name" value="Lambda_DNA-bd_dom_sf"/>
</dbReference>
<evidence type="ECO:0000259" key="2">
    <source>
        <dbReference type="PROSITE" id="PS50943"/>
    </source>
</evidence>
<feature type="region of interest" description="Disordered" evidence="1">
    <location>
        <begin position="285"/>
        <end position="306"/>
    </location>
</feature>
<dbReference type="GO" id="GO:0003677">
    <property type="term" value="F:DNA binding"/>
    <property type="evidence" value="ECO:0007669"/>
    <property type="project" value="InterPro"/>
</dbReference>
<protein>
    <submittedName>
        <fullName evidence="3">Helix-turn-helix domain-containing protein</fullName>
    </submittedName>
</protein>
<dbReference type="EMBL" id="FOIE01000004">
    <property type="protein sequence ID" value="SET33326.1"/>
    <property type="molecule type" value="Genomic_DNA"/>
</dbReference>
<dbReference type="PROSITE" id="PS50943">
    <property type="entry name" value="HTH_CROC1"/>
    <property type="match status" value="1"/>
</dbReference>
<proteinExistence type="predicted"/>
<dbReference type="CDD" id="cd00093">
    <property type="entry name" value="HTH_XRE"/>
    <property type="match status" value="1"/>
</dbReference>
<dbReference type="Proteomes" id="UP000198507">
    <property type="component" value="Unassembled WGS sequence"/>
</dbReference>
<sequence length="370" mass="41444">MRKLFAQLRQLREDAGLSYAEAEELLVVGPGWVRRLEAGEIEPSLNTLAAVVSAYGSDLPTLFEGFELGDDNITIDRHLSAVEVGSNLHLTFPMGAHRAEVVFEDASVEDLNDVVRALRDELAVGRKREAVVACFLEAVRRWPHINPSDIWYFLVSHAYQDNFNHPASQDGRDWGQSWRRAGGWGLEAVLLQHYNPYLRTIGMHLEMPEPDRKRDLLSQMGVVDVAGSDKADVIAVGHLRNRHEAFGVIHVKASFAERRTDDVPLSQQLIARGYASPLVTMDCKATPSPNPLNRGELGPAQGGDERVSAKRLDIERDRKFDACFSYNTNTISTPEGQRASARIHVCDFSDPDDVFSAYLLRKWRDRQGLT</sequence>